<dbReference type="Gene3D" id="3.90.550.10">
    <property type="entry name" value="Spore Coat Polysaccharide Biosynthesis Protein SpsA, Chain A"/>
    <property type="match status" value="1"/>
</dbReference>
<dbReference type="Pfam" id="PF13692">
    <property type="entry name" value="Glyco_trans_1_4"/>
    <property type="match status" value="1"/>
</dbReference>
<dbReference type="Gene3D" id="3.40.50.2000">
    <property type="entry name" value="Glycogen Phosphorylase B"/>
    <property type="match status" value="2"/>
</dbReference>
<dbReference type="Pfam" id="PF00535">
    <property type="entry name" value="Glycos_transf_2"/>
    <property type="match status" value="1"/>
</dbReference>
<dbReference type="EMBL" id="JAERPS020000001">
    <property type="protein sequence ID" value="MBZ9610354.1"/>
    <property type="molecule type" value="Genomic_DNA"/>
</dbReference>
<feature type="domain" description="Glycosyltransferase 2-like" evidence="1">
    <location>
        <begin position="297"/>
        <end position="413"/>
    </location>
</feature>
<dbReference type="GO" id="GO:0016757">
    <property type="term" value="F:glycosyltransferase activity"/>
    <property type="evidence" value="ECO:0007669"/>
    <property type="project" value="UniProtKB-KW"/>
</dbReference>
<dbReference type="InterPro" id="IPR001173">
    <property type="entry name" value="Glyco_trans_2-like"/>
</dbReference>
<comment type="caution">
    <text evidence="2">The sequence shown here is derived from an EMBL/GenBank/DDBJ whole genome shotgun (WGS) entry which is preliminary data.</text>
</comment>
<dbReference type="CDD" id="cd00761">
    <property type="entry name" value="Glyco_tranf_GTA_type"/>
    <property type="match status" value="1"/>
</dbReference>
<keyword evidence="2" id="KW-0808">Transferase</keyword>
<name>A0ABS7X482_9GAMM</name>
<dbReference type="SUPFAM" id="SSF53448">
    <property type="entry name" value="Nucleotide-diphospho-sugar transferases"/>
    <property type="match status" value="1"/>
</dbReference>
<evidence type="ECO:0000259" key="1">
    <source>
        <dbReference type="Pfam" id="PF00535"/>
    </source>
</evidence>
<gene>
    <name evidence="2" type="ORF">I4W93_001970</name>
</gene>
<evidence type="ECO:0000313" key="2">
    <source>
        <dbReference type="EMBL" id="MBZ9610354.1"/>
    </source>
</evidence>
<keyword evidence="3" id="KW-1185">Reference proteome</keyword>
<sequence length="1083" mass="117881">MSKPSDKAPVQWLALVLSPQASSTAAVALAVQAKADGLSVLLAGGSVTQVFADADMLEALKAGVFERVLISTAEHLLVTDALDAVKCLPNAIVWLTLLQPGSDIAALQGCWQQPTLPDNILSSGVITTCANDSVAVAATASFRSCTLPAFCLPGAMLPALLAGQARIDDVALSANAQIAPTLTQQALFVSAAGVQRFGGLDTFLTLPLYQGDVLQGSIARCWQLTAGADIDINAGILPVSLRCDDGSTVLFDLLPAQQADSQHWQQLAVPRMVLSLRLLPAGAWQMPEQTGVAVFAMSLYNKAAYLHQAVYSVAMQTYSKVALHIIDDASTDGSVLRLQQFQALAPCSLPIRFENSGGVGTYVIRNRIIKHWQDHAGYYLVQDADDISSSCRALYQVAQLQQHPATDVCIADMVRIDSAGQLFSLEGLSERYGSATLCAAITLHQKLGYYENLCKNADSEFIDRLKSVYGRNAAPWYRYPVLYQRYDGNNLTADIYQQHGNQLQTNHGVRSWHKQLYQQKHASLNAETVAQHYQADQAPDNDYQLLLDGFVPPVYKHSGSLSAPAIAMLFDQASAAGISFTLADAAFQLRAELTAGKHQYLYATHTLLASNLRPQQTDEHSDAVLPVFVDADFSDNVLLVLLYLDAEGNRLAHEFFAPATNLTLQLPAKCSSIKLGFRCSGKVAITLNAVRFSHQALDAIMPKPASGYLLITNHYPSDDSLYRNAFVHSRVKGYAAQGVKVDVFRSRPNAPLSIHQFDGVNVTTGCPSLLLPALRDGLYKHVLVHFLDSAMWRTLQQVVAKVPVTVWLHGAEIHSAERRKYNYPDEASFAKAQAQSEQRLQFWRSVLQPCPALLKLIFVSQHFAEEVMADLALPTPLPGAQYQILPNPIDTHLFQYQPKQLGDRKKILVLRPFSSAQYANDLAVAALVILSKQPGFDQFNIAVMGDGPQFEAVTAPLVGLKNVRLQRGFLTQQQIAAVHKQYGVFLCPTRWDSQGVSRDEAMASGLVAVTNAVAAVPEFCDSNSAMLCDPESPQALAEAVLALVRDPSLYLRLSDNGAVRVAQQRSAALIIKQELALFYCGAE</sequence>
<dbReference type="Proteomes" id="UP000663814">
    <property type="component" value="Unassembled WGS sequence"/>
</dbReference>
<dbReference type="CDD" id="cd03801">
    <property type="entry name" value="GT4_PimA-like"/>
    <property type="match status" value="1"/>
</dbReference>
<dbReference type="InterPro" id="IPR029044">
    <property type="entry name" value="Nucleotide-diphossugar_trans"/>
</dbReference>
<proteinExistence type="predicted"/>
<organism evidence="2 3">
    <name type="scientific">Rheinheimera maricola</name>
    <dbReference type="NCBI Taxonomy" id="2793282"/>
    <lineage>
        <taxon>Bacteria</taxon>
        <taxon>Pseudomonadati</taxon>
        <taxon>Pseudomonadota</taxon>
        <taxon>Gammaproteobacteria</taxon>
        <taxon>Chromatiales</taxon>
        <taxon>Chromatiaceae</taxon>
        <taxon>Rheinheimera</taxon>
    </lineage>
</organism>
<reference evidence="2 3" key="1">
    <citation type="submission" date="2020-12" db="EMBL/GenBank/DDBJ databases">
        <authorList>
            <person name="Ruan W."/>
            <person name="Khan S.A."/>
            <person name="Jeon C.O."/>
        </authorList>
    </citation>
    <scope>NUCLEOTIDE SEQUENCE [LARGE SCALE GENOMIC DNA]</scope>
    <source>
        <strain evidence="2 3">MA-13</strain>
    </source>
</reference>
<dbReference type="SUPFAM" id="SSF53756">
    <property type="entry name" value="UDP-Glycosyltransferase/glycogen phosphorylase"/>
    <property type="match status" value="1"/>
</dbReference>
<dbReference type="EC" id="2.4.-.-" evidence="2"/>
<reference evidence="2 3" key="2">
    <citation type="submission" date="2021-08" db="EMBL/GenBank/DDBJ databases">
        <title>Rheinheimera aquimaris sp. nov., isolated from seawater of the East Sea in Korea.</title>
        <authorList>
            <person name="Kim K.H."/>
            <person name="Wenting R."/>
            <person name="Kim K.R."/>
            <person name="Jeon C.O."/>
        </authorList>
    </citation>
    <scope>NUCLEOTIDE SEQUENCE [LARGE SCALE GENOMIC DNA]</scope>
    <source>
        <strain evidence="2 3">MA-13</strain>
    </source>
</reference>
<protein>
    <submittedName>
        <fullName evidence="2">Glycosyltransferase</fullName>
        <ecNumber evidence="2">2.4.-.-</ecNumber>
    </submittedName>
</protein>
<keyword evidence="2" id="KW-0328">Glycosyltransferase</keyword>
<dbReference type="RefSeq" id="WP_205310108.1">
    <property type="nucleotide sequence ID" value="NZ_JAERPS020000001.1"/>
</dbReference>
<dbReference type="PANTHER" id="PTHR12526:SF630">
    <property type="entry name" value="GLYCOSYLTRANSFERASE"/>
    <property type="match status" value="1"/>
</dbReference>
<dbReference type="PANTHER" id="PTHR12526">
    <property type="entry name" value="GLYCOSYLTRANSFERASE"/>
    <property type="match status" value="1"/>
</dbReference>
<accession>A0ABS7X482</accession>
<evidence type="ECO:0000313" key="3">
    <source>
        <dbReference type="Proteomes" id="UP000663814"/>
    </source>
</evidence>